<dbReference type="EMBL" id="OU963862">
    <property type="protein sequence ID" value="CAH0382328.1"/>
    <property type="molecule type" value="Genomic_DNA"/>
</dbReference>
<keyword evidence="3" id="KW-1185">Reference proteome</keyword>
<dbReference type="AlphaFoldDB" id="A0A9P0A2Z7"/>
<feature type="compositionally biased region" description="Pro residues" evidence="1">
    <location>
        <begin position="142"/>
        <end position="151"/>
    </location>
</feature>
<gene>
    <name evidence="2" type="ORF">BEMITA_LOCUS1880</name>
</gene>
<dbReference type="Proteomes" id="UP001152759">
    <property type="component" value="Chromosome 1"/>
</dbReference>
<organism evidence="2 3">
    <name type="scientific">Bemisia tabaci</name>
    <name type="common">Sweetpotato whitefly</name>
    <name type="synonym">Aleurodes tabaci</name>
    <dbReference type="NCBI Taxonomy" id="7038"/>
    <lineage>
        <taxon>Eukaryota</taxon>
        <taxon>Metazoa</taxon>
        <taxon>Ecdysozoa</taxon>
        <taxon>Arthropoda</taxon>
        <taxon>Hexapoda</taxon>
        <taxon>Insecta</taxon>
        <taxon>Pterygota</taxon>
        <taxon>Neoptera</taxon>
        <taxon>Paraneoptera</taxon>
        <taxon>Hemiptera</taxon>
        <taxon>Sternorrhyncha</taxon>
        <taxon>Aleyrodoidea</taxon>
        <taxon>Aleyrodidae</taxon>
        <taxon>Aleyrodinae</taxon>
        <taxon>Bemisia</taxon>
    </lineage>
</organism>
<proteinExistence type="predicted"/>
<reference evidence="2" key="1">
    <citation type="submission" date="2021-12" db="EMBL/GenBank/DDBJ databases">
        <authorList>
            <person name="King R."/>
        </authorList>
    </citation>
    <scope>NUCLEOTIDE SEQUENCE</scope>
</reference>
<protein>
    <submittedName>
        <fullName evidence="2">Uncharacterized protein</fullName>
    </submittedName>
</protein>
<name>A0A9P0A2Z7_BEMTA</name>
<accession>A0A9P0A2Z7</accession>
<evidence type="ECO:0000313" key="3">
    <source>
        <dbReference type="Proteomes" id="UP001152759"/>
    </source>
</evidence>
<feature type="region of interest" description="Disordered" evidence="1">
    <location>
        <begin position="107"/>
        <end position="153"/>
    </location>
</feature>
<evidence type="ECO:0000256" key="1">
    <source>
        <dbReference type="SAM" id="MobiDB-lite"/>
    </source>
</evidence>
<sequence>MTNRAQSGRARGDCWRTIGENRLGRESEEVDKYRAMNGRTILFLLTQVLHCSLAVDHTTHSPQPGSTQGGKPLSTASTQVPLLVSKLTSHATVNVKAATIAATKEATVEATTPTKGTRAPTTAELPSAAPKTGTVLGVSVPPEAPPEPPVSPLDEKIQALNCEMPALPTGSVVWTQNSTRTLVFPLRVSRLSSLSMK</sequence>
<feature type="compositionally biased region" description="Low complexity" evidence="1">
    <location>
        <begin position="107"/>
        <end position="123"/>
    </location>
</feature>
<evidence type="ECO:0000313" key="2">
    <source>
        <dbReference type="EMBL" id="CAH0382328.1"/>
    </source>
</evidence>